<accession>A0A8T1YA14</accession>
<keyword evidence="4" id="KW-1185">Reference proteome</keyword>
<organism evidence="3 4">
    <name type="scientific">Arabidopsis thaliana x Arabidopsis arenosa</name>
    <dbReference type="NCBI Taxonomy" id="1240361"/>
    <lineage>
        <taxon>Eukaryota</taxon>
        <taxon>Viridiplantae</taxon>
        <taxon>Streptophyta</taxon>
        <taxon>Embryophyta</taxon>
        <taxon>Tracheophyta</taxon>
        <taxon>Spermatophyta</taxon>
        <taxon>Magnoliopsida</taxon>
        <taxon>eudicotyledons</taxon>
        <taxon>Gunneridae</taxon>
        <taxon>Pentapetalae</taxon>
        <taxon>rosids</taxon>
        <taxon>malvids</taxon>
        <taxon>Brassicales</taxon>
        <taxon>Brassicaceae</taxon>
        <taxon>Camelineae</taxon>
        <taxon>Arabidopsis</taxon>
    </lineage>
</organism>
<dbReference type="PROSITE" id="PS50846">
    <property type="entry name" value="HMA_2"/>
    <property type="match status" value="1"/>
</dbReference>
<dbReference type="EMBL" id="JAEFBK010000012">
    <property type="protein sequence ID" value="KAG7543684.1"/>
    <property type="molecule type" value="Genomic_DNA"/>
</dbReference>
<sequence length="276" mass="32201">MPRNVYEPLKTYFLKVNINCQGCKKKVKKTLRKIEGVYSVDIDTDQEAVIVRGNLDPEILVKKLNKRGKHAQLMFLTPYHKDQYFGNHQAGFNHDNRSLGNTQYNFGSKYNNVPSYERQSLNHQSDEEMMMMMNMKPVMMRDEDYFEMSDSPEDFQELFGEIPQRHNNNYGEVKPNLMRDMDLGYSNAYPAAEAMNMQIGGRVNNMMVNERGLHGQMMNERGLHGQMMNERGFHGQMMNGPSLVPQSMIHEQFSSRPLQSMNHEQFSSRPVHGFYY</sequence>
<comment type="caution">
    <text evidence="3">The sequence shown here is derived from an EMBL/GenBank/DDBJ whole genome shotgun (WGS) entry which is preliminary data.</text>
</comment>
<keyword evidence="1" id="KW-0479">Metal-binding</keyword>
<evidence type="ECO:0000313" key="3">
    <source>
        <dbReference type="EMBL" id="KAG7543684.1"/>
    </source>
</evidence>
<gene>
    <name evidence="3" type="ORF">ISN45_Aa07g035730</name>
</gene>
<dbReference type="PANTHER" id="PTHR45868">
    <property type="entry name" value="HEAVY METAL-ASSOCIATED ISOPRENYLATED PLANT PROTEIN 33-RELATED"/>
    <property type="match status" value="1"/>
</dbReference>
<dbReference type="InterPro" id="IPR006121">
    <property type="entry name" value="HMA_dom"/>
</dbReference>
<dbReference type="CDD" id="cd00371">
    <property type="entry name" value="HMA"/>
    <property type="match status" value="1"/>
</dbReference>
<evidence type="ECO:0000256" key="1">
    <source>
        <dbReference type="ARBA" id="ARBA00022723"/>
    </source>
</evidence>
<feature type="domain" description="HMA" evidence="2">
    <location>
        <begin position="9"/>
        <end position="72"/>
    </location>
</feature>
<dbReference type="Proteomes" id="UP000694240">
    <property type="component" value="Chromosome 12"/>
</dbReference>
<protein>
    <submittedName>
        <fullName evidence="3">Heavy metal-associated domain HMA</fullName>
    </submittedName>
</protein>
<dbReference type="GO" id="GO:0046872">
    <property type="term" value="F:metal ion binding"/>
    <property type="evidence" value="ECO:0007669"/>
    <property type="project" value="UniProtKB-KW"/>
</dbReference>
<name>A0A8T1YA14_9BRAS</name>
<evidence type="ECO:0000259" key="2">
    <source>
        <dbReference type="PROSITE" id="PS50846"/>
    </source>
</evidence>
<evidence type="ECO:0000313" key="4">
    <source>
        <dbReference type="Proteomes" id="UP000694240"/>
    </source>
</evidence>
<dbReference type="PANTHER" id="PTHR45868:SF71">
    <property type="entry name" value="COPPER-BINDING FAMILY PROTEIN"/>
    <property type="match status" value="1"/>
</dbReference>
<proteinExistence type="predicted"/>
<dbReference type="Pfam" id="PF00403">
    <property type="entry name" value="HMA"/>
    <property type="match status" value="1"/>
</dbReference>
<reference evidence="3 4" key="1">
    <citation type="submission" date="2020-12" db="EMBL/GenBank/DDBJ databases">
        <title>Concerted genomic and epigenomic changes stabilize Arabidopsis allopolyploids.</title>
        <authorList>
            <person name="Chen Z."/>
        </authorList>
    </citation>
    <scope>NUCLEOTIDE SEQUENCE [LARGE SCALE GENOMIC DNA]</scope>
    <source>
        <strain evidence="3">Allo738</strain>
        <tissue evidence="3">Leaf</tissue>
    </source>
</reference>
<dbReference type="AlphaFoldDB" id="A0A8T1YA14"/>